<proteinExistence type="predicted"/>
<feature type="transmembrane region" description="Helical" evidence="7">
    <location>
        <begin position="128"/>
        <end position="148"/>
    </location>
</feature>
<keyword evidence="4 7" id="KW-0812">Transmembrane</keyword>
<name>A0ABY4F2I7_9BACI</name>
<evidence type="ECO:0000256" key="3">
    <source>
        <dbReference type="ARBA" id="ARBA00022679"/>
    </source>
</evidence>
<feature type="transmembrane region" description="Helical" evidence="7">
    <location>
        <begin position="233"/>
        <end position="254"/>
    </location>
</feature>
<evidence type="ECO:0000256" key="4">
    <source>
        <dbReference type="ARBA" id="ARBA00022692"/>
    </source>
</evidence>
<feature type="transmembrane region" description="Helical" evidence="7">
    <location>
        <begin position="179"/>
        <end position="197"/>
    </location>
</feature>
<evidence type="ECO:0000256" key="1">
    <source>
        <dbReference type="ARBA" id="ARBA00004651"/>
    </source>
</evidence>
<organism evidence="8 9">
    <name type="scientific">Gracilibacillus caseinilyticus</name>
    <dbReference type="NCBI Taxonomy" id="2932256"/>
    <lineage>
        <taxon>Bacteria</taxon>
        <taxon>Bacillati</taxon>
        <taxon>Bacillota</taxon>
        <taxon>Bacilli</taxon>
        <taxon>Bacillales</taxon>
        <taxon>Bacillaceae</taxon>
        <taxon>Gracilibacillus</taxon>
    </lineage>
</organism>
<comment type="subcellular location">
    <subcellularLocation>
        <location evidence="1">Cell membrane</location>
        <topology evidence="1">Multi-pass membrane protein</topology>
    </subcellularLocation>
</comment>
<dbReference type="Pfam" id="PF00953">
    <property type="entry name" value="Glycos_transf_4"/>
    <property type="match status" value="1"/>
</dbReference>
<feature type="transmembrane region" description="Helical" evidence="7">
    <location>
        <begin position="47"/>
        <end position="65"/>
    </location>
</feature>
<dbReference type="CDD" id="cd06853">
    <property type="entry name" value="GT_WecA_like"/>
    <property type="match status" value="1"/>
</dbReference>
<keyword evidence="6 7" id="KW-0472">Membrane</keyword>
<dbReference type="GO" id="GO:0016740">
    <property type="term" value="F:transferase activity"/>
    <property type="evidence" value="ECO:0007669"/>
    <property type="project" value="UniProtKB-KW"/>
</dbReference>
<dbReference type="InterPro" id="IPR000715">
    <property type="entry name" value="Glycosyl_transferase_4"/>
</dbReference>
<evidence type="ECO:0000256" key="2">
    <source>
        <dbReference type="ARBA" id="ARBA00022475"/>
    </source>
</evidence>
<feature type="transmembrane region" description="Helical" evidence="7">
    <location>
        <begin position="309"/>
        <end position="332"/>
    </location>
</feature>
<feature type="transmembrane region" description="Helical" evidence="7">
    <location>
        <begin position="102"/>
        <end position="122"/>
    </location>
</feature>
<dbReference type="RefSeq" id="WP_244723752.1">
    <property type="nucleotide sequence ID" value="NZ_CP095072.1"/>
</dbReference>
<evidence type="ECO:0000313" key="9">
    <source>
        <dbReference type="Proteomes" id="UP000831782"/>
    </source>
</evidence>
<protein>
    <submittedName>
        <fullName evidence="8">Undecaprenyl/decaprenyl-phosphate alpha-N-acetylglucosaminyl 1-phosphate transferase</fullName>
    </submittedName>
</protein>
<feature type="transmembrane region" description="Helical" evidence="7">
    <location>
        <begin position="285"/>
        <end position="303"/>
    </location>
</feature>
<dbReference type="EMBL" id="CP095072">
    <property type="protein sequence ID" value="UOQ50282.1"/>
    <property type="molecule type" value="Genomic_DNA"/>
</dbReference>
<dbReference type="PANTHER" id="PTHR22926:SF3">
    <property type="entry name" value="UNDECAPRENYL-PHOSPHATE ALPHA-N-ACETYLGLUCOSAMINYL 1-PHOSPHATE TRANSFERASE"/>
    <property type="match status" value="1"/>
</dbReference>
<evidence type="ECO:0000313" key="8">
    <source>
        <dbReference type="EMBL" id="UOQ50282.1"/>
    </source>
</evidence>
<feature type="transmembrane region" description="Helical" evidence="7">
    <location>
        <begin position="155"/>
        <end position="173"/>
    </location>
</feature>
<reference evidence="8 9" key="1">
    <citation type="submission" date="2022-04" db="EMBL/GenBank/DDBJ databases">
        <title>Gracilibacillus sp. isolated from saltern.</title>
        <authorList>
            <person name="Won M."/>
            <person name="Lee C.-M."/>
            <person name="Woen H.-Y."/>
            <person name="Kwon S.-W."/>
        </authorList>
    </citation>
    <scope>NUCLEOTIDE SEQUENCE [LARGE SCALE GENOMIC DNA]</scope>
    <source>
        <strain evidence="8 9">SSWR10-1</strain>
    </source>
</reference>
<evidence type="ECO:0000256" key="7">
    <source>
        <dbReference type="SAM" id="Phobius"/>
    </source>
</evidence>
<dbReference type="PROSITE" id="PS01348">
    <property type="entry name" value="MRAY_2"/>
    <property type="match status" value="1"/>
</dbReference>
<dbReference type="Proteomes" id="UP000831782">
    <property type="component" value="Chromosome"/>
</dbReference>
<dbReference type="PANTHER" id="PTHR22926">
    <property type="entry name" value="PHOSPHO-N-ACETYLMURAMOYL-PENTAPEPTIDE-TRANSFERASE"/>
    <property type="match status" value="1"/>
</dbReference>
<evidence type="ECO:0000256" key="5">
    <source>
        <dbReference type="ARBA" id="ARBA00022989"/>
    </source>
</evidence>
<evidence type="ECO:0000256" key="6">
    <source>
        <dbReference type="ARBA" id="ARBA00023136"/>
    </source>
</evidence>
<accession>A0ABY4F2I7</accession>
<keyword evidence="3 8" id="KW-0808">Transferase</keyword>
<dbReference type="InterPro" id="IPR018480">
    <property type="entry name" value="PNAcMuramoyl-5peptid_Trfase_CS"/>
</dbReference>
<sequence>MNYILPFILCLTFALILTPLVKKLAIKIGAVDKPNARKVHQKLMPRLGGLAIYVSFLLGYLIFQPVGIDSWPLLIGGTMIVILGVLDDLYELSAKIKFIGQIVAASITVVGGMQINFIVLPFTDKIEFGFLAVPITIIWIVAITNAINLIDGLDGLAAGVSSIALLTIVSMSFTMGNLYIAVMALLLLGSTLGFLWFNFNPAKIFMGDTGSMFLGYMISVLSIIGLYKNITFFSLIIPIVILGVPILDTTFAIIRRFIKKKPLSAPDKDHLHHCLINLGFSHRQTVVAIYALSALFGAAAVLFTKATVWGSAFMLVLLLVLIELIVEITGLVSHNYRPLLNLVATNRKK</sequence>
<keyword evidence="5 7" id="KW-1133">Transmembrane helix</keyword>
<feature type="transmembrane region" description="Helical" evidence="7">
    <location>
        <begin position="209"/>
        <end position="227"/>
    </location>
</feature>
<feature type="transmembrane region" description="Helical" evidence="7">
    <location>
        <begin position="6"/>
        <end position="26"/>
    </location>
</feature>
<keyword evidence="2" id="KW-1003">Cell membrane</keyword>
<keyword evidence="9" id="KW-1185">Reference proteome</keyword>
<gene>
    <name evidence="8" type="ORF">MUN88_09590</name>
</gene>